<reference evidence="4" key="2">
    <citation type="journal article" date="2017" name="Sci. Adv.">
        <title>A tail of two voltages: Proteomic comparison of the three electric organs of the electric eel.</title>
        <authorList>
            <person name="Traeger L.L."/>
            <person name="Sabat G."/>
            <person name="Barrett-Wilt G.A."/>
            <person name="Wells G.B."/>
            <person name="Sussman M.R."/>
        </authorList>
    </citation>
    <scope>NUCLEOTIDE SEQUENCE [LARGE SCALE GENOMIC DNA]</scope>
</reference>
<accession>A0A4W4FPB2</accession>
<organism evidence="3 4">
    <name type="scientific">Electrophorus electricus</name>
    <name type="common">Electric eel</name>
    <name type="synonym">Gymnotus electricus</name>
    <dbReference type="NCBI Taxonomy" id="8005"/>
    <lineage>
        <taxon>Eukaryota</taxon>
        <taxon>Metazoa</taxon>
        <taxon>Chordata</taxon>
        <taxon>Craniata</taxon>
        <taxon>Vertebrata</taxon>
        <taxon>Euteleostomi</taxon>
        <taxon>Actinopterygii</taxon>
        <taxon>Neopterygii</taxon>
        <taxon>Teleostei</taxon>
        <taxon>Ostariophysi</taxon>
        <taxon>Gymnotiformes</taxon>
        <taxon>Gymnotoidei</taxon>
        <taxon>Gymnotidae</taxon>
        <taxon>Electrophorus</taxon>
    </lineage>
</organism>
<reference evidence="3" key="4">
    <citation type="submission" date="2025-08" db="UniProtKB">
        <authorList>
            <consortium name="Ensembl"/>
        </authorList>
    </citation>
    <scope>IDENTIFICATION</scope>
</reference>
<proteinExistence type="predicted"/>
<feature type="compositionally biased region" description="Polar residues" evidence="2">
    <location>
        <begin position="260"/>
        <end position="293"/>
    </location>
</feature>
<evidence type="ECO:0000256" key="2">
    <source>
        <dbReference type="SAM" id="MobiDB-lite"/>
    </source>
</evidence>
<feature type="region of interest" description="Disordered" evidence="2">
    <location>
        <begin position="229"/>
        <end position="293"/>
    </location>
</feature>
<name>A0A4W4FPB2_ELEEL</name>
<feature type="coiled-coil region" evidence="1">
    <location>
        <begin position="12"/>
        <end position="46"/>
    </location>
</feature>
<evidence type="ECO:0000313" key="3">
    <source>
        <dbReference type="Ensembl" id="ENSEEEP00000025773.2"/>
    </source>
</evidence>
<feature type="region of interest" description="Disordered" evidence="2">
    <location>
        <begin position="165"/>
        <end position="203"/>
    </location>
</feature>
<dbReference type="Proteomes" id="UP000314983">
    <property type="component" value="Chromosome 16"/>
</dbReference>
<evidence type="ECO:0000256" key="1">
    <source>
        <dbReference type="SAM" id="Coils"/>
    </source>
</evidence>
<keyword evidence="1" id="KW-0175">Coiled coil</keyword>
<dbReference type="OMA" id="SKASEYH"/>
<feature type="coiled-coil region" evidence="1">
    <location>
        <begin position="83"/>
        <end position="110"/>
    </location>
</feature>
<dbReference type="AlphaFoldDB" id="A0A4W4FPB2"/>
<dbReference type="GeneTree" id="ENSGT00740000116948"/>
<reference evidence="3" key="3">
    <citation type="submission" date="2020-05" db="EMBL/GenBank/DDBJ databases">
        <title>Electrophorus electricus (electric eel) genome, fEleEle1, primary haplotype.</title>
        <authorList>
            <person name="Myers G."/>
            <person name="Meyer A."/>
            <person name="Fedrigo O."/>
            <person name="Formenti G."/>
            <person name="Rhie A."/>
            <person name="Tracey A."/>
            <person name="Sims Y."/>
            <person name="Jarvis E.D."/>
        </authorList>
    </citation>
    <scope>NUCLEOTIDE SEQUENCE [LARGE SCALE GENOMIC DNA]</scope>
</reference>
<dbReference type="Ensembl" id="ENSEEET00000026069.2">
    <property type="protein sequence ID" value="ENSEEEP00000025773.2"/>
    <property type="gene ID" value="ENSEEEG00000012491.2"/>
</dbReference>
<reference evidence="3" key="5">
    <citation type="submission" date="2025-09" db="UniProtKB">
        <authorList>
            <consortium name="Ensembl"/>
        </authorList>
    </citation>
    <scope>IDENTIFICATION</scope>
</reference>
<dbReference type="STRING" id="8005.ENSEEEP00000025773"/>
<keyword evidence="4" id="KW-1185">Reference proteome</keyword>
<reference evidence="4" key="1">
    <citation type="journal article" date="2014" name="Science">
        <title>Nonhuman genetics. Genomic basis for the convergent evolution of electric organs.</title>
        <authorList>
            <person name="Gallant J.R."/>
            <person name="Traeger L.L."/>
            <person name="Volkening J.D."/>
            <person name="Moffett H."/>
            <person name="Chen P.H."/>
            <person name="Novina C.D."/>
            <person name="Phillips G.N.Jr."/>
            <person name="Anand R."/>
            <person name="Wells G.B."/>
            <person name="Pinch M."/>
            <person name="Guth R."/>
            <person name="Unguez G.A."/>
            <person name="Albert J.S."/>
            <person name="Zakon H.H."/>
            <person name="Samanta M.P."/>
            <person name="Sussman M.R."/>
        </authorList>
    </citation>
    <scope>NUCLEOTIDE SEQUENCE [LARGE SCALE GENOMIC DNA]</scope>
</reference>
<sequence>MEELKVQADESSQKHLEKLEELSSNLKEKEVLIQNLQTKLKESEALAKMKMPPTAAEMEGMKDKLVKMELDHVAVTTGHEKEITQLKSMLEHREEVIRKLKETLRKTQQEEEYSFMESDGSQTKALACLKEKTIEELHKKNAHFESLLTKQQEEITKWKNRAYKLRGSRKDPPQTPHTPTKRQPPLVESEVNSPKKAFLDSPKSKFFDIRAGDEPMSLKCPKQFFDNSNLGTMPDVSHIPAELAMDSSESDEDASTSTAVGSNEANQDNWWHIPNSSPRKANTNMDANGCPTQ</sequence>
<protein>
    <submittedName>
        <fullName evidence="3">Uncharacterized protein</fullName>
    </submittedName>
</protein>
<evidence type="ECO:0000313" key="4">
    <source>
        <dbReference type="Proteomes" id="UP000314983"/>
    </source>
</evidence>